<dbReference type="Pfam" id="PF09296">
    <property type="entry name" value="NUDIX-like"/>
    <property type="match status" value="1"/>
</dbReference>
<dbReference type="GO" id="GO:0046872">
    <property type="term" value="F:metal ion binding"/>
    <property type="evidence" value="ECO:0007669"/>
    <property type="project" value="UniProtKB-KW"/>
</dbReference>
<organism evidence="11">
    <name type="scientific">Hellea balneolensis</name>
    <dbReference type="NCBI Taxonomy" id="287478"/>
    <lineage>
        <taxon>Bacteria</taxon>
        <taxon>Pseudomonadati</taxon>
        <taxon>Pseudomonadota</taxon>
        <taxon>Alphaproteobacteria</taxon>
        <taxon>Maricaulales</taxon>
        <taxon>Robiginitomaculaceae</taxon>
        <taxon>Hellea</taxon>
    </lineage>
</organism>
<comment type="caution">
    <text evidence="11">The sequence shown here is derived from an EMBL/GenBank/DDBJ whole genome shotgun (WGS) entry which is preliminary data.</text>
</comment>
<keyword evidence="5" id="KW-0479">Metal-binding</keyword>
<evidence type="ECO:0000256" key="4">
    <source>
        <dbReference type="ARBA" id="ARBA00012381"/>
    </source>
</evidence>
<dbReference type="InterPro" id="IPR049734">
    <property type="entry name" value="NudC-like_C"/>
</dbReference>
<dbReference type="GO" id="GO:0019677">
    <property type="term" value="P:NAD+ catabolic process"/>
    <property type="evidence" value="ECO:0007669"/>
    <property type="project" value="TreeGrafter"/>
</dbReference>
<dbReference type="InterPro" id="IPR015797">
    <property type="entry name" value="NUDIX_hydrolase-like_dom_sf"/>
</dbReference>
<evidence type="ECO:0000256" key="6">
    <source>
        <dbReference type="ARBA" id="ARBA00022801"/>
    </source>
</evidence>
<comment type="catalytic activity">
    <reaction evidence="9">
        <text>a 5'-end NAD(+)-phospho-ribonucleoside in mRNA + H2O = a 5'-end phospho-adenosine-phospho-ribonucleoside in mRNA + beta-nicotinamide D-ribonucleotide + 2 H(+)</text>
        <dbReference type="Rhea" id="RHEA:60876"/>
        <dbReference type="Rhea" id="RHEA-COMP:15698"/>
        <dbReference type="Rhea" id="RHEA-COMP:15719"/>
        <dbReference type="ChEBI" id="CHEBI:14649"/>
        <dbReference type="ChEBI" id="CHEBI:15377"/>
        <dbReference type="ChEBI" id="CHEBI:15378"/>
        <dbReference type="ChEBI" id="CHEBI:144029"/>
        <dbReference type="ChEBI" id="CHEBI:144051"/>
    </reaction>
    <physiologicalReaction direction="left-to-right" evidence="9">
        <dbReference type="Rhea" id="RHEA:60877"/>
    </physiologicalReaction>
</comment>
<dbReference type="InterPro" id="IPR050241">
    <property type="entry name" value="NAD-cap_RNA_hydrolase_NudC"/>
</dbReference>
<dbReference type="PROSITE" id="PS00893">
    <property type="entry name" value="NUDIX_BOX"/>
    <property type="match status" value="1"/>
</dbReference>
<dbReference type="EMBL" id="DRMJ01000172">
    <property type="protein sequence ID" value="HHL42665.1"/>
    <property type="molecule type" value="Genomic_DNA"/>
</dbReference>
<name>A0A7C5R7T6_9PROT</name>
<feature type="domain" description="Nudix hydrolase" evidence="10">
    <location>
        <begin position="193"/>
        <end position="318"/>
    </location>
</feature>
<keyword evidence="8" id="KW-0520">NAD</keyword>
<comment type="similarity">
    <text evidence="3">Belongs to the Nudix hydrolase family. NudC subfamily.</text>
</comment>
<gene>
    <name evidence="11" type="ORF">ENJ42_03530</name>
</gene>
<dbReference type="GO" id="GO:0035529">
    <property type="term" value="F:NADH pyrophosphatase activity"/>
    <property type="evidence" value="ECO:0007669"/>
    <property type="project" value="TreeGrafter"/>
</dbReference>
<dbReference type="GO" id="GO:0006742">
    <property type="term" value="P:NADP+ catabolic process"/>
    <property type="evidence" value="ECO:0007669"/>
    <property type="project" value="TreeGrafter"/>
</dbReference>
<keyword evidence="6 11" id="KW-0378">Hydrolase</keyword>
<dbReference type="PANTHER" id="PTHR42904">
    <property type="entry name" value="NUDIX HYDROLASE, NUDC SUBFAMILY"/>
    <property type="match status" value="1"/>
</dbReference>
<dbReference type="SUPFAM" id="SSF55811">
    <property type="entry name" value="Nudix"/>
    <property type="match status" value="1"/>
</dbReference>
<dbReference type="GO" id="GO:0005829">
    <property type="term" value="C:cytosol"/>
    <property type="evidence" value="ECO:0007669"/>
    <property type="project" value="TreeGrafter"/>
</dbReference>
<dbReference type="AlphaFoldDB" id="A0A7C5R7T6"/>
<reference evidence="11" key="1">
    <citation type="journal article" date="2020" name="mSystems">
        <title>Genome- and Community-Level Interaction Insights into Carbon Utilization and Element Cycling Functions of Hydrothermarchaeota in Hydrothermal Sediment.</title>
        <authorList>
            <person name="Zhou Z."/>
            <person name="Liu Y."/>
            <person name="Xu W."/>
            <person name="Pan J."/>
            <person name="Luo Z.H."/>
            <person name="Li M."/>
        </authorList>
    </citation>
    <scope>NUCLEOTIDE SEQUENCE [LARGE SCALE GENOMIC DNA]</scope>
    <source>
        <strain evidence="11">HyVt-485</strain>
    </source>
</reference>
<accession>A0A7C5R7T6</accession>
<evidence type="ECO:0000313" key="11">
    <source>
        <dbReference type="EMBL" id="HHL42665.1"/>
    </source>
</evidence>
<comment type="cofactor">
    <cofactor evidence="2">
        <name>Zn(2+)</name>
        <dbReference type="ChEBI" id="CHEBI:29105"/>
    </cofactor>
</comment>
<comment type="cofactor">
    <cofactor evidence="1">
        <name>Mg(2+)</name>
        <dbReference type="ChEBI" id="CHEBI:18420"/>
    </cofactor>
</comment>
<dbReference type="InterPro" id="IPR020084">
    <property type="entry name" value="NUDIX_hydrolase_CS"/>
</dbReference>
<evidence type="ECO:0000256" key="5">
    <source>
        <dbReference type="ARBA" id="ARBA00022723"/>
    </source>
</evidence>
<protein>
    <recommendedName>
        <fullName evidence="4">NAD(+) diphosphatase</fullName>
        <ecNumber evidence="4">3.6.1.22</ecNumber>
    </recommendedName>
</protein>
<dbReference type="Pfam" id="PF00293">
    <property type="entry name" value="NUDIX"/>
    <property type="match status" value="1"/>
</dbReference>
<sequence>MNRKYNKFKTKFDLEMTTELLYKPFNQRKMIMPIKTLPFAGAPLDLAETERSAQQLMAFSKQKNARAYIMHHGDFLVDQSGALIALAPMKLVGQNLYDPGPLFLGLDGERPIFAFSLDTAKAATALVKGSQLVAIRGLASRLPAKELALIGRAKSLFDWHRFHKFCSTCGKESRSMNGGITRKCPSCSTDHFPRVNPVVIMLVLKDDMCLLGRGPAWPEGAFSALAGFVSPGESLEEACIREVKEEVGVDVVDPVYKFSQPWPFPGQLMIGMECRALSETITRNPAEIAEARWFRKADVRQIFAGESEKYLCPPDFTIAHHLLKNWLSHP</sequence>
<dbReference type="Gene3D" id="3.90.79.20">
    <property type="match status" value="1"/>
</dbReference>
<dbReference type="Proteomes" id="UP000885830">
    <property type="component" value="Unassembled WGS sequence"/>
</dbReference>
<dbReference type="EC" id="3.6.1.22" evidence="4"/>
<evidence type="ECO:0000259" key="10">
    <source>
        <dbReference type="PROSITE" id="PS51462"/>
    </source>
</evidence>
<evidence type="ECO:0000256" key="9">
    <source>
        <dbReference type="ARBA" id="ARBA00023679"/>
    </source>
</evidence>
<evidence type="ECO:0000256" key="2">
    <source>
        <dbReference type="ARBA" id="ARBA00001947"/>
    </source>
</evidence>
<evidence type="ECO:0000256" key="7">
    <source>
        <dbReference type="ARBA" id="ARBA00022842"/>
    </source>
</evidence>
<dbReference type="PROSITE" id="PS51462">
    <property type="entry name" value="NUDIX"/>
    <property type="match status" value="1"/>
</dbReference>
<dbReference type="InterPro" id="IPR015375">
    <property type="entry name" value="NADH_PPase-like_N"/>
</dbReference>
<keyword evidence="7" id="KW-0460">Magnesium</keyword>
<dbReference type="CDD" id="cd03429">
    <property type="entry name" value="NUDIX_NADH_pyrophosphatase_Nudt13"/>
    <property type="match status" value="1"/>
</dbReference>
<evidence type="ECO:0000256" key="3">
    <source>
        <dbReference type="ARBA" id="ARBA00009595"/>
    </source>
</evidence>
<evidence type="ECO:0000256" key="8">
    <source>
        <dbReference type="ARBA" id="ARBA00023027"/>
    </source>
</evidence>
<dbReference type="Gene3D" id="3.90.79.10">
    <property type="entry name" value="Nucleoside Triphosphate Pyrophosphohydrolase"/>
    <property type="match status" value="1"/>
</dbReference>
<proteinExistence type="inferred from homology"/>
<dbReference type="PANTHER" id="PTHR42904:SF6">
    <property type="entry name" value="NAD-CAPPED RNA HYDROLASE NUDT12"/>
    <property type="match status" value="1"/>
</dbReference>
<evidence type="ECO:0000256" key="1">
    <source>
        <dbReference type="ARBA" id="ARBA00001946"/>
    </source>
</evidence>
<dbReference type="NCBIfam" id="NF001299">
    <property type="entry name" value="PRK00241.1"/>
    <property type="match status" value="1"/>
</dbReference>
<dbReference type="InterPro" id="IPR000086">
    <property type="entry name" value="NUDIX_hydrolase_dom"/>
</dbReference>